<dbReference type="EMBL" id="JADPUN010000345">
    <property type="protein sequence ID" value="MBF9134460.1"/>
    <property type="molecule type" value="Genomic_DNA"/>
</dbReference>
<dbReference type="InterPro" id="IPR036380">
    <property type="entry name" value="Isochorismatase-like_sf"/>
</dbReference>
<evidence type="ECO:0000313" key="3">
    <source>
        <dbReference type="EMBL" id="MBF9134460.1"/>
    </source>
</evidence>
<proteinExistence type="predicted"/>
<accession>A0ABS0H7M4</accession>
<keyword evidence="4" id="KW-1185">Reference proteome</keyword>
<dbReference type="PANTHER" id="PTHR43540">
    <property type="entry name" value="PEROXYUREIDOACRYLATE/UREIDOACRYLATE AMIDOHYDROLASE-RELATED"/>
    <property type="match status" value="1"/>
</dbReference>
<protein>
    <submittedName>
        <fullName evidence="3">Isochorismatase family protein</fullName>
    </submittedName>
</protein>
<name>A0ABS0H7M4_9ACTN</name>
<dbReference type="InterPro" id="IPR000868">
    <property type="entry name" value="Isochorismatase-like_dom"/>
</dbReference>
<evidence type="ECO:0000313" key="4">
    <source>
        <dbReference type="Proteomes" id="UP000638560"/>
    </source>
</evidence>
<evidence type="ECO:0000259" key="2">
    <source>
        <dbReference type="Pfam" id="PF00857"/>
    </source>
</evidence>
<gene>
    <name evidence="3" type="ORF">I0C86_36855</name>
</gene>
<dbReference type="RefSeq" id="WP_196205942.1">
    <property type="nucleotide sequence ID" value="NZ_JADPUN010000345.1"/>
</dbReference>
<dbReference type="Proteomes" id="UP000638560">
    <property type="component" value="Unassembled WGS sequence"/>
</dbReference>
<organism evidence="3 4">
    <name type="scientific">Plantactinospora alkalitolerans</name>
    <dbReference type="NCBI Taxonomy" id="2789879"/>
    <lineage>
        <taxon>Bacteria</taxon>
        <taxon>Bacillati</taxon>
        <taxon>Actinomycetota</taxon>
        <taxon>Actinomycetes</taxon>
        <taxon>Micromonosporales</taxon>
        <taxon>Micromonosporaceae</taxon>
        <taxon>Plantactinospora</taxon>
    </lineage>
</organism>
<sequence>MTIPAIAPYAMPSEAELPENVPSWRPDPRRAVLVIHDMQRYFLSFFRPDAEPVGALIANIRLLRVTAAALDIPIVYTAQAGGMNRVQRGLLHEIWGPGMGSDPTSTQIVAELAPTARDTVLDKWRYSAFFHTGLAELMEDRGRDQLILCGVYAHVGCLVTACDAFMHDIEPFLVADAVADFSRQEHRMALRYAAQRCAVALSTRQLVDALAHSMRHPRPATVRPGSLCPNGAR</sequence>
<dbReference type="SUPFAM" id="SSF52499">
    <property type="entry name" value="Isochorismatase-like hydrolases"/>
    <property type="match status" value="1"/>
</dbReference>
<dbReference type="PANTHER" id="PTHR43540:SF3">
    <property type="entry name" value="ENTEROBACTIN SYNTHASE COMPONENT B"/>
    <property type="match status" value="1"/>
</dbReference>
<evidence type="ECO:0000256" key="1">
    <source>
        <dbReference type="ARBA" id="ARBA00022801"/>
    </source>
</evidence>
<dbReference type="PIRSF" id="PIRSF001111">
    <property type="entry name" value="Isochorismatase"/>
    <property type="match status" value="1"/>
</dbReference>
<feature type="domain" description="Isochorismatase-like" evidence="2">
    <location>
        <begin position="32"/>
        <end position="205"/>
    </location>
</feature>
<dbReference type="InterPro" id="IPR016291">
    <property type="entry name" value="Isochorismatase"/>
</dbReference>
<dbReference type="Gene3D" id="3.40.50.850">
    <property type="entry name" value="Isochorismatase-like"/>
    <property type="match status" value="1"/>
</dbReference>
<dbReference type="InterPro" id="IPR050272">
    <property type="entry name" value="Isochorismatase-like_hydrls"/>
</dbReference>
<dbReference type="Pfam" id="PF00857">
    <property type="entry name" value="Isochorismatase"/>
    <property type="match status" value="1"/>
</dbReference>
<reference evidence="3 4" key="1">
    <citation type="submission" date="2020-11" db="EMBL/GenBank/DDBJ databases">
        <title>A novel isolate from a Black sea contaminated sediment with potential to produce alkanes: Plantactinospora alkalitolerans sp. nov.</title>
        <authorList>
            <person name="Carro L."/>
            <person name="Veyisoglu A."/>
            <person name="Guven K."/>
            <person name="Schumann P."/>
            <person name="Klenk H.-P."/>
            <person name="Sahin N."/>
        </authorList>
    </citation>
    <scope>NUCLEOTIDE SEQUENCE [LARGE SCALE GENOMIC DNA]</scope>
    <source>
        <strain evidence="3 4">S1510</strain>
    </source>
</reference>
<keyword evidence="1" id="KW-0378">Hydrolase</keyword>
<dbReference type="PRINTS" id="PR01398">
    <property type="entry name" value="ISCHRISMTASE"/>
</dbReference>
<comment type="caution">
    <text evidence="3">The sequence shown here is derived from an EMBL/GenBank/DDBJ whole genome shotgun (WGS) entry which is preliminary data.</text>
</comment>